<keyword evidence="7" id="KW-1185">Reference proteome</keyword>
<evidence type="ECO:0000256" key="1">
    <source>
        <dbReference type="ARBA" id="ARBA00004123"/>
    </source>
</evidence>
<feature type="region of interest" description="Disordered" evidence="3">
    <location>
        <begin position="201"/>
        <end position="254"/>
    </location>
</feature>
<dbReference type="EMBL" id="QUSY01000322">
    <property type="protein sequence ID" value="RHY30396.1"/>
    <property type="molecule type" value="Genomic_DNA"/>
</dbReference>
<protein>
    <recommendedName>
        <fullName evidence="4">Spp2/MOS2 G-patch domain-containing protein</fullName>
    </recommendedName>
</protein>
<dbReference type="EMBL" id="KI913994">
    <property type="protein sequence ID" value="ETV93121.1"/>
    <property type="molecule type" value="Genomic_DNA"/>
</dbReference>
<dbReference type="PANTHER" id="PTHR15818">
    <property type="entry name" value="G PATCH AND KOW-CONTAINING"/>
    <property type="match status" value="1"/>
</dbReference>
<dbReference type="AlphaFoldDB" id="A0A024THQ2"/>
<dbReference type="GO" id="GO:0000398">
    <property type="term" value="P:mRNA splicing, via spliceosome"/>
    <property type="evidence" value="ECO:0007669"/>
    <property type="project" value="InterPro"/>
</dbReference>
<dbReference type="Proteomes" id="UP000285060">
    <property type="component" value="Unassembled WGS sequence"/>
</dbReference>
<evidence type="ECO:0000256" key="2">
    <source>
        <dbReference type="ARBA" id="ARBA00023242"/>
    </source>
</evidence>
<dbReference type="InterPro" id="IPR045166">
    <property type="entry name" value="Spp2-like"/>
</dbReference>
<reference evidence="5" key="1">
    <citation type="submission" date="2013-12" db="EMBL/GenBank/DDBJ databases">
        <title>The Genome Sequence of Aphanomyces invadans NJM9701.</title>
        <authorList>
            <consortium name="The Broad Institute Genomics Platform"/>
            <person name="Russ C."/>
            <person name="Tyler B."/>
            <person name="van West P."/>
            <person name="Dieguez-Uribeondo J."/>
            <person name="Young S.K."/>
            <person name="Zeng Q."/>
            <person name="Gargeya S."/>
            <person name="Fitzgerald M."/>
            <person name="Abouelleil A."/>
            <person name="Alvarado L."/>
            <person name="Chapman S.B."/>
            <person name="Gainer-Dewar J."/>
            <person name="Goldberg J."/>
            <person name="Griggs A."/>
            <person name="Gujja S."/>
            <person name="Hansen M."/>
            <person name="Howarth C."/>
            <person name="Imamovic A."/>
            <person name="Ireland A."/>
            <person name="Larimer J."/>
            <person name="McCowan C."/>
            <person name="Murphy C."/>
            <person name="Pearson M."/>
            <person name="Poon T.W."/>
            <person name="Priest M."/>
            <person name="Roberts A."/>
            <person name="Saif S."/>
            <person name="Shea T."/>
            <person name="Sykes S."/>
            <person name="Wortman J."/>
            <person name="Nusbaum C."/>
            <person name="Birren B."/>
        </authorList>
    </citation>
    <scope>NUCLEOTIDE SEQUENCE [LARGE SCALE GENOMIC DNA]</scope>
    <source>
        <strain evidence="5">NJM9701</strain>
    </source>
</reference>
<feature type="domain" description="Spp2/MOS2 G-patch" evidence="4">
    <location>
        <begin position="159"/>
        <end position="207"/>
    </location>
</feature>
<organism evidence="5">
    <name type="scientific">Aphanomyces invadans</name>
    <dbReference type="NCBI Taxonomy" id="157072"/>
    <lineage>
        <taxon>Eukaryota</taxon>
        <taxon>Sar</taxon>
        <taxon>Stramenopiles</taxon>
        <taxon>Oomycota</taxon>
        <taxon>Saprolegniomycetes</taxon>
        <taxon>Saprolegniales</taxon>
        <taxon>Verrucalvaceae</taxon>
        <taxon>Aphanomyces</taxon>
    </lineage>
</organism>
<dbReference type="VEuPathDB" id="FungiDB:H310_12734"/>
<dbReference type="PANTHER" id="PTHR15818:SF2">
    <property type="entry name" value="G-PATCH DOMAIN AND KOW MOTIFS-CONTAINING PROTEIN"/>
    <property type="match status" value="1"/>
</dbReference>
<proteinExistence type="predicted"/>
<feature type="compositionally biased region" description="Basic and acidic residues" evidence="3">
    <location>
        <begin position="245"/>
        <end position="254"/>
    </location>
</feature>
<evidence type="ECO:0000313" key="5">
    <source>
        <dbReference type="EMBL" id="ETV93121.1"/>
    </source>
</evidence>
<evidence type="ECO:0000256" key="3">
    <source>
        <dbReference type="SAM" id="MobiDB-lite"/>
    </source>
</evidence>
<comment type="subcellular location">
    <subcellularLocation>
        <location evidence="1">Nucleus</location>
    </subcellularLocation>
</comment>
<evidence type="ECO:0000313" key="6">
    <source>
        <dbReference type="EMBL" id="RHY30396.1"/>
    </source>
</evidence>
<dbReference type="OrthoDB" id="19768at2759"/>
<name>A0A024THQ2_9STRA</name>
<evidence type="ECO:0000259" key="4">
    <source>
        <dbReference type="Pfam" id="PF12656"/>
    </source>
</evidence>
<accession>A0A024THQ2</accession>
<sequence>MSFSGFALKGKKKSLGATAAKTSLGGFRVEKDKETDEKKEIVVGFTTSGDALLKDPLAGSKNGPLVIPCIKANWTEDQKAAEALLEDIRNSSRKEQEDAAESTLVIPMGAAEENTSQKKKKDAPMLTRNRIPGMDKIVGETNKFKHDLSMRPDELDIHSEAFEAVPIEEFGAALLRGMGWTGKDRVEPTGSKVQMRHYRLGLGATPKPTLESKQKNFIPKPEPRERSNHYSSSSIRASHKRSRSRSHDRSIKRR</sequence>
<keyword evidence="2" id="KW-0539">Nucleus</keyword>
<dbReference type="InterPro" id="IPR026822">
    <property type="entry name" value="Spp2/MOS2_G-patch"/>
</dbReference>
<gene>
    <name evidence="6" type="ORF">DYB32_004348</name>
    <name evidence="5" type="ORF">H310_12734</name>
</gene>
<dbReference type="STRING" id="157072.A0A024THQ2"/>
<dbReference type="RefSeq" id="XP_008878143.1">
    <property type="nucleotide sequence ID" value="XM_008879921.1"/>
</dbReference>
<dbReference type="GO" id="GO:0005681">
    <property type="term" value="C:spliceosomal complex"/>
    <property type="evidence" value="ECO:0007669"/>
    <property type="project" value="TreeGrafter"/>
</dbReference>
<dbReference type="Pfam" id="PF12656">
    <property type="entry name" value="G-patch_2"/>
    <property type="match status" value="1"/>
</dbReference>
<evidence type="ECO:0000313" key="7">
    <source>
        <dbReference type="Proteomes" id="UP000285060"/>
    </source>
</evidence>
<reference evidence="6 7" key="2">
    <citation type="submission" date="2018-08" db="EMBL/GenBank/DDBJ databases">
        <title>Aphanomyces genome sequencing and annotation.</title>
        <authorList>
            <person name="Minardi D."/>
            <person name="Oidtmann B."/>
            <person name="Van Der Giezen M."/>
            <person name="Studholme D.J."/>
        </authorList>
    </citation>
    <scope>NUCLEOTIDE SEQUENCE [LARGE SCALE GENOMIC DNA]</scope>
    <source>
        <strain evidence="6 7">NJM0002</strain>
    </source>
</reference>
<dbReference type="GeneID" id="20089784"/>